<dbReference type="SUPFAM" id="SSF51197">
    <property type="entry name" value="Clavaminate synthase-like"/>
    <property type="match status" value="1"/>
</dbReference>
<sequence>MGAALTETGERGMSTPTAAVLLKDASTDECRFVGGEDGCRKRPKAVESSWERESTVEIDMSVESECWASPVVRPTLDELQRFPEYVQEHLAEWEPYGLVVVQLPDQLDMNALLELPEVAERVMQQTRARPRVQRFPQFRSRRDDRGGSWSSKRSRLFDAPAFAESGHDCTLAQHREHAQTEAARITTRLLGDGDRSPEGRVEELERHFWQMLQCRMPLCIYQALYVIDVPHWSGFRRHLDRVPWAPRHANRSGDIGAGRPRLLSLLRFVHDSCGISSPMGYFGSAFSRFGMHVEDAYLFSLSFHHGGAAKVWYSVPPACAAMLEAAVGEWLSAHPDAAMHSADATSTVAALTSKTLLVPPRWLRARGIPVYRAVHTAHQLVLTLPQAYHYGFNCGWNVAESVNWAVPSWLPHGERARERERALGRPGTVCIERLVLWEALWRASCRRRRRRVDGSSARPLHAHLLAVGERERRFRQRCVESFAAAPDTERLHAECFYGTDAATRAAQRLIELWRCARAARPRGWSHGARTTAWRALITALRDTWPQQPLWCTRCRAVCGVSLLVCLECVRWHNGTLTGVLCPADLDTAQDVADKRVHLRNAHSGSAQQAPHSPLPVLVVSIVPHETELHTLADTLLH</sequence>
<evidence type="ECO:0000256" key="3">
    <source>
        <dbReference type="SAM" id="MobiDB-lite"/>
    </source>
</evidence>
<dbReference type="GO" id="GO:0034647">
    <property type="term" value="F:histone H3K4me/H3K4me2/H3K4me3 demethylase activity"/>
    <property type="evidence" value="ECO:0007669"/>
    <property type="project" value="TreeGrafter"/>
</dbReference>
<evidence type="ECO:0000313" key="6">
    <source>
        <dbReference type="Proteomes" id="UP001301350"/>
    </source>
</evidence>
<dbReference type="Proteomes" id="UP001301350">
    <property type="component" value="Unassembled WGS sequence"/>
</dbReference>
<dbReference type="Gene3D" id="2.60.120.650">
    <property type="entry name" value="Cupin"/>
    <property type="match status" value="1"/>
</dbReference>
<organism evidence="5 6">
    <name type="scientific">Cyanidium caldarium</name>
    <name type="common">Red alga</name>
    <dbReference type="NCBI Taxonomy" id="2771"/>
    <lineage>
        <taxon>Eukaryota</taxon>
        <taxon>Rhodophyta</taxon>
        <taxon>Bangiophyceae</taxon>
        <taxon>Cyanidiales</taxon>
        <taxon>Cyanidiaceae</taxon>
        <taxon>Cyanidium</taxon>
    </lineage>
</organism>
<dbReference type="GO" id="GO:0010468">
    <property type="term" value="P:regulation of gene expression"/>
    <property type="evidence" value="ECO:0007669"/>
    <property type="project" value="TreeGrafter"/>
</dbReference>
<gene>
    <name evidence="5" type="ORF">CDCA_CDCA01G0080</name>
</gene>
<dbReference type="PANTHER" id="PTHR10694">
    <property type="entry name" value="LYSINE-SPECIFIC DEMETHYLASE"/>
    <property type="match status" value="1"/>
</dbReference>
<dbReference type="GO" id="GO:0000785">
    <property type="term" value="C:chromatin"/>
    <property type="evidence" value="ECO:0007669"/>
    <property type="project" value="TreeGrafter"/>
</dbReference>
<feature type="domain" description="JmjC" evidence="4">
    <location>
        <begin position="248"/>
        <end position="421"/>
    </location>
</feature>
<dbReference type="Pfam" id="PF02373">
    <property type="entry name" value="JmjC"/>
    <property type="match status" value="1"/>
</dbReference>
<dbReference type="EMBL" id="JANCYW010000001">
    <property type="protein sequence ID" value="KAK4534055.1"/>
    <property type="molecule type" value="Genomic_DNA"/>
</dbReference>
<protein>
    <recommendedName>
        <fullName evidence="4">JmjC domain-containing protein</fullName>
    </recommendedName>
</protein>
<dbReference type="GO" id="GO:0005634">
    <property type="term" value="C:nucleus"/>
    <property type="evidence" value="ECO:0007669"/>
    <property type="project" value="UniProtKB-SubCell"/>
</dbReference>
<evidence type="ECO:0000256" key="2">
    <source>
        <dbReference type="ARBA" id="ARBA00023242"/>
    </source>
</evidence>
<evidence type="ECO:0000256" key="1">
    <source>
        <dbReference type="ARBA" id="ARBA00004123"/>
    </source>
</evidence>
<dbReference type="InterPro" id="IPR003347">
    <property type="entry name" value="JmjC_dom"/>
</dbReference>
<evidence type="ECO:0000313" key="5">
    <source>
        <dbReference type="EMBL" id="KAK4534055.1"/>
    </source>
</evidence>
<feature type="region of interest" description="Disordered" evidence="3">
    <location>
        <begin position="130"/>
        <end position="152"/>
    </location>
</feature>
<accession>A0AAV9IPN3</accession>
<dbReference type="AlphaFoldDB" id="A0AAV9IPN3"/>
<reference evidence="5 6" key="1">
    <citation type="submission" date="2022-07" db="EMBL/GenBank/DDBJ databases">
        <title>Genome-wide signatures of adaptation to extreme environments.</title>
        <authorList>
            <person name="Cho C.H."/>
            <person name="Yoon H.S."/>
        </authorList>
    </citation>
    <scope>NUCLEOTIDE SEQUENCE [LARGE SCALE GENOMIC DNA]</scope>
    <source>
        <strain evidence="5 6">DBV 063 E5</strain>
    </source>
</reference>
<evidence type="ECO:0000259" key="4">
    <source>
        <dbReference type="PROSITE" id="PS51184"/>
    </source>
</evidence>
<dbReference type="SMART" id="SM00558">
    <property type="entry name" value="JmjC"/>
    <property type="match status" value="1"/>
</dbReference>
<comment type="caution">
    <text evidence="5">The sequence shown here is derived from an EMBL/GenBank/DDBJ whole genome shotgun (WGS) entry which is preliminary data.</text>
</comment>
<proteinExistence type="predicted"/>
<name>A0AAV9IPN3_CYACA</name>
<comment type="subcellular location">
    <subcellularLocation>
        <location evidence="1">Nucleus</location>
    </subcellularLocation>
</comment>
<dbReference type="PROSITE" id="PS51184">
    <property type="entry name" value="JMJC"/>
    <property type="match status" value="1"/>
</dbReference>
<keyword evidence="2" id="KW-0539">Nucleus</keyword>
<dbReference type="PANTHER" id="PTHR10694:SF113">
    <property type="entry name" value="PROTEIN JUMONJI"/>
    <property type="match status" value="1"/>
</dbReference>
<keyword evidence="6" id="KW-1185">Reference proteome</keyword>